<evidence type="ECO:0000313" key="8">
    <source>
        <dbReference type="EMBL" id="MCZ0728372.1"/>
    </source>
</evidence>
<evidence type="ECO:0000259" key="6">
    <source>
        <dbReference type="Pfam" id="PF07992"/>
    </source>
</evidence>
<dbReference type="InterPro" id="IPR036188">
    <property type="entry name" value="FAD/NAD-bd_sf"/>
</dbReference>
<keyword evidence="4" id="KW-0560">Oxidoreductase</keyword>
<dbReference type="PANTHER" id="PTHR43557">
    <property type="entry name" value="APOPTOSIS-INDUCING FACTOR 1"/>
    <property type="match status" value="1"/>
</dbReference>
<proteinExistence type="predicted"/>
<evidence type="ECO:0000256" key="2">
    <source>
        <dbReference type="ARBA" id="ARBA00022630"/>
    </source>
</evidence>
<dbReference type="InterPro" id="IPR050446">
    <property type="entry name" value="FAD-oxidoreductase/Apoptosis"/>
</dbReference>
<dbReference type="SUPFAM" id="SSF51905">
    <property type="entry name" value="FAD/NAD(P)-binding domain"/>
    <property type="match status" value="2"/>
</dbReference>
<accession>A0ABT4HF97</accession>
<dbReference type="Gene3D" id="3.30.390.30">
    <property type="match status" value="1"/>
</dbReference>
<feature type="domain" description="FAD/NAD(P)-binding" evidence="6">
    <location>
        <begin position="27"/>
        <end position="331"/>
    </location>
</feature>
<dbReference type="PRINTS" id="PR00411">
    <property type="entry name" value="PNDRDTASEI"/>
</dbReference>
<sequence>MTADPRGIALTDPRITGLVDAFRNEGRIVIVGASLSGLRAAEALRERGFRGPLTIIGDEPHEPYDRPPLSKQVLKGWVPADHTKLPRMRPVDADWRLGVAAVGLDRANREVLLANGDKIPYDRLLIATGTRARPWFNPQEAKLDGVYTLRTSDDAAKLQAALHANPKRVLIVGAGFIGSEMASVCRDLGIPVTVAERASGPLIGPLGGVIADIAATMQREAGVDLRTGVAVDGLDGDADGHVRAARLSDGTTLEVDVVVASLGSIRNVEWLEGAGLATGFWGVSCDAGCRAFDINGVVTDNIFVIGDVARSPHVLYEYQFMTFEHWDNAVEGAQVAANNMINIETGRRPHLLLPSFWSGQFGVNIKGVGVCSFGDEIVFTQGSPDDYRFAAVYGRKGRVVGAVTFNHGKWLEYYGALIKRSAPFPPPPPGYDTPPDMTPIPARFPDPRELTGLPDVVLTGHDPTSRGAEFHPKTRK</sequence>
<dbReference type="Proteomes" id="UP001084650">
    <property type="component" value="Unassembled WGS sequence"/>
</dbReference>
<evidence type="ECO:0000313" key="9">
    <source>
        <dbReference type="Proteomes" id="UP001084650"/>
    </source>
</evidence>
<dbReference type="EMBL" id="JAPQYE010000003">
    <property type="protein sequence ID" value="MCZ0728372.1"/>
    <property type="molecule type" value="Genomic_DNA"/>
</dbReference>
<comment type="cofactor">
    <cofactor evidence="1">
        <name>FAD</name>
        <dbReference type="ChEBI" id="CHEBI:57692"/>
    </cofactor>
</comment>
<feature type="compositionally biased region" description="Pro residues" evidence="5">
    <location>
        <begin position="425"/>
        <end position="444"/>
    </location>
</feature>
<dbReference type="PANTHER" id="PTHR43557:SF2">
    <property type="entry name" value="RIESKE DOMAIN-CONTAINING PROTEIN-RELATED"/>
    <property type="match status" value="1"/>
</dbReference>
<dbReference type="Pfam" id="PF07992">
    <property type="entry name" value="Pyr_redox_2"/>
    <property type="match status" value="1"/>
</dbReference>
<dbReference type="Gene3D" id="3.50.50.60">
    <property type="entry name" value="FAD/NAD(P)-binding domain"/>
    <property type="match status" value="2"/>
</dbReference>
<keyword evidence="2" id="KW-0285">Flavoprotein</keyword>
<feature type="domain" description="Reductase C-terminal" evidence="7">
    <location>
        <begin position="356"/>
        <end position="425"/>
    </location>
</feature>
<protein>
    <submittedName>
        <fullName evidence="8">FAD-dependent oxidoreductase</fullName>
    </submittedName>
</protein>
<evidence type="ECO:0000256" key="3">
    <source>
        <dbReference type="ARBA" id="ARBA00022827"/>
    </source>
</evidence>
<feature type="region of interest" description="Disordered" evidence="5">
    <location>
        <begin position="425"/>
        <end position="476"/>
    </location>
</feature>
<evidence type="ECO:0000256" key="1">
    <source>
        <dbReference type="ARBA" id="ARBA00001974"/>
    </source>
</evidence>
<dbReference type="InterPro" id="IPR028202">
    <property type="entry name" value="Reductase_C"/>
</dbReference>
<dbReference type="InterPro" id="IPR016156">
    <property type="entry name" value="FAD/NAD-linked_Rdtase_dimer_sf"/>
</dbReference>
<reference evidence="8" key="1">
    <citation type="submission" date="2022-12" db="EMBL/GenBank/DDBJ databases">
        <title>Whole genome sequence of Mycolicibacterium iranicum strain SBH312.</title>
        <authorList>
            <person name="Jani J."/>
            <person name="Arifin Mustapha Z."/>
            <person name="Ahmed K."/>
            <person name="Kai Ling C."/>
        </authorList>
    </citation>
    <scope>NUCLEOTIDE SEQUENCE</scope>
    <source>
        <strain evidence="8">SBH312</strain>
    </source>
</reference>
<name>A0ABT4HF97_MYCIR</name>
<dbReference type="SUPFAM" id="SSF55424">
    <property type="entry name" value="FAD/NAD-linked reductases, dimerisation (C-terminal) domain"/>
    <property type="match status" value="1"/>
</dbReference>
<organism evidence="8 9">
    <name type="scientific">Mycolicibacterium iranicum</name>
    <name type="common">Mycobacterium iranicum</name>
    <dbReference type="NCBI Taxonomy" id="912594"/>
    <lineage>
        <taxon>Bacteria</taxon>
        <taxon>Bacillati</taxon>
        <taxon>Actinomycetota</taxon>
        <taxon>Actinomycetes</taxon>
        <taxon>Mycobacteriales</taxon>
        <taxon>Mycobacteriaceae</taxon>
        <taxon>Mycolicibacterium</taxon>
    </lineage>
</organism>
<gene>
    <name evidence="8" type="ORF">OY187_09950</name>
</gene>
<dbReference type="Pfam" id="PF14759">
    <property type="entry name" value="Reductase_C"/>
    <property type="match status" value="1"/>
</dbReference>
<evidence type="ECO:0000259" key="7">
    <source>
        <dbReference type="Pfam" id="PF14759"/>
    </source>
</evidence>
<dbReference type="InterPro" id="IPR023753">
    <property type="entry name" value="FAD/NAD-binding_dom"/>
</dbReference>
<evidence type="ECO:0000256" key="5">
    <source>
        <dbReference type="SAM" id="MobiDB-lite"/>
    </source>
</evidence>
<dbReference type="PRINTS" id="PR00368">
    <property type="entry name" value="FADPNR"/>
</dbReference>
<comment type="caution">
    <text evidence="8">The sequence shown here is derived from an EMBL/GenBank/DDBJ whole genome shotgun (WGS) entry which is preliminary data.</text>
</comment>
<keyword evidence="3" id="KW-0274">FAD</keyword>
<keyword evidence="9" id="KW-1185">Reference proteome</keyword>
<evidence type="ECO:0000256" key="4">
    <source>
        <dbReference type="ARBA" id="ARBA00023002"/>
    </source>
</evidence>